<dbReference type="InterPro" id="IPR017127">
    <property type="entry name" value="Ribosome_uL3_MTase"/>
</dbReference>
<dbReference type="NCBIfam" id="TIGR03533">
    <property type="entry name" value="L3_gln_methyl"/>
    <property type="match status" value="1"/>
</dbReference>
<evidence type="ECO:0000256" key="1">
    <source>
        <dbReference type="ARBA" id="ARBA00022603"/>
    </source>
</evidence>
<dbReference type="SUPFAM" id="SSF53335">
    <property type="entry name" value="S-adenosyl-L-methionine-dependent methyltransferases"/>
    <property type="match status" value="1"/>
</dbReference>
<gene>
    <name evidence="5" type="primary">prmB</name>
    <name evidence="5" type="ORF">RSO01_81780</name>
</gene>
<feature type="domain" description="Methyltransferase small" evidence="4">
    <location>
        <begin position="129"/>
        <end position="211"/>
    </location>
</feature>
<comment type="caution">
    <text evidence="5">The sequence shown here is derived from an EMBL/GenBank/DDBJ whole genome shotgun (WGS) entry which is preliminary data.</text>
</comment>
<dbReference type="GO" id="GO:0003676">
    <property type="term" value="F:nucleic acid binding"/>
    <property type="evidence" value="ECO:0007669"/>
    <property type="project" value="InterPro"/>
</dbReference>
<dbReference type="PROSITE" id="PS00092">
    <property type="entry name" value="N6_MTASE"/>
    <property type="match status" value="1"/>
</dbReference>
<keyword evidence="3" id="KW-0949">S-adenosyl-L-methionine</keyword>
<organism evidence="5 6">
    <name type="scientific">Reyranella soli</name>
    <dbReference type="NCBI Taxonomy" id="1230389"/>
    <lineage>
        <taxon>Bacteria</taxon>
        <taxon>Pseudomonadati</taxon>
        <taxon>Pseudomonadota</taxon>
        <taxon>Alphaproteobacteria</taxon>
        <taxon>Hyphomicrobiales</taxon>
        <taxon>Reyranellaceae</taxon>
        <taxon>Reyranella</taxon>
    </lineage>
</organism>
<evidence type="ECO:0000256" key="2">
    <source>
        <dbReference type="ARBA" id="ARBA00022679"/>
    </source>
</evidence>
<evidence type="ECO:0000313" key="5">
    <source>
        <dbReference type="EMBL" id="GEP61012.1"/>
    </source>
</evidence>
<dbReference type="InterPro" id="IPR004556">
    <property type="entry name" value="HemK-like"/>
</dbReference>
<dbReference type="RefSeq" id="WP_147156344.1">
    <property type="nucleotide sequence ID" value="NZ_BKAJ01000196.1"/>
</dbReference>
<reference evidence="5 6" key="1">
    <citation type="submission" date="2019-07" db="EMBL/GenBank/DDBJ databases">
        <title>Whole genome shotgun sequence of Reyranella soli NBRC 108950.</title>
        <authorList>
            <person name="Hosoyama A."/>
            <person name="Uohara A."/>
            <person name="Ohji S."/>
            <person name="Ichikawa N."/>
        </authorList>
    </citation>
    <scope>NUCLEOTIDE SEQUENCE [LARGE SCALE GENOMIC DNA]</scope>
    <source>
        <strain evidence="5 6">NBRC 108950</strain>
    </source>
</reference>
<name>A0A512NQ08_9HYPH</name>
<dbReference type="OrthoDB" id="9800643at2"/>
<dbReference type="InterPro" id="IPR002052">
    <property type="entry name" value="DNA_methylase_N6_adenine_CS"/>
</dbReference>
<dbReference type="GO" id="GO:0036009">
    <property type="term" value="F:protein-glutamine N-methyltransferase activity"/>
    <property type="evidence" value="ECO:0007669"/>
    <property type="project" value="InterPro"/>
</dbReference>
<keyword evidence="1 5" id="KW-0489">Methyltransferase</keyword>
<accession>A0A512NQ08</accession>
<evidence type="ECO:0000259" key="4">
    <source>
        <dbReference type="Pfam" id="PF05175"/>
    </source>
</evidence>
<dbReference type="PANTHER" id="PTHR47806">
    <property type="entry name" value="50S RIBOSOMAL PROTEIN L3 GLUTAMINE METHYLTRANSFERASE"/>
    <property type="match status" value="1"/>
</dbReference>
<dbReference type="PIRSF" id="PIRSF037167">
    <property type="entry name" value="Mtase_YfcB_prd"/>
    <property type="match status" value="1"/>
</dbReference>
<evidence type="ECO:0000256" key="3">
    <source>
        <dbReference type="ARBA" id="ARBA00022691"/>
    </source>
</evidence>
<dbReference type="GO" id="GO:0005840">
    <property type="term" value="C:ribosome"/>
    <property type="evidence" value="ECO:0007669"/>
    <property type="project" value="UniProtKB-KW"/>
</dbReference>
<dbReference type="AlphaFoldDB" id="A0A512NQ08"/>
<dbReference type="GO" id="GO:0005829">
    <property type="term" value="C:cytosol"/>
    <property type="evidence" value="ECO:0007669"/>
    <property type="project" value="TreeGrafter"/>
</dbReference>
<protein>
    <submittedName>
        <fullName evidence="5">50S ribosomal protein L3 glutamine methyltransferase</fullName>
    </submittedName>
</protein>
<dbReference type="InterPro" id="IPR029063">
    <property type="entry name" value="SAM-dependent_MTases_sf"/>
</dbReference>
<proteinExistence type="predicted"/>
<keyword evidence="5" id="KW-0689">Ribosomal protein</keyword>
<dbReference type="CDD" id="cd02440">
    <property type="entry name" value="AdoMet_MTases"/>
    <property type="match status" value="1"/>
</dbReference>
<keyword evidence="6" id="KW-1185">Reference proteome</keyword>
<dbReference type="PANTHER" id="PTHR47806:SF1">
    <property type="entry name" value="RIBOSOMAL PROTEIN UL3 GLUTAMINE METHYLTRANSFERASE"/>
    <property type="match status" value="1"/>
</dbReference>
<dbReference type="InterPro" id="IPR007848">
    <property type="entry name" value="Small_mtfrase_dom"/>
</dbReference>
<keyword evidence="2 5" id="KW-0808">Transferase</keyword>
<dbReference type="NCBIfam" id="TIGR00536">
    <property type="entry name" value="hemK_fam"/>
    <property type="match status" value="1"/>
</dbReference>
<evidence type="ECO:0000313" key="6">
    <source>
        <dbReference type="Proteomes" id="UP000321058"/>
    </source>
</evidence>
<dbReference type="Proteomes" id="UP000321058">
    <property type="component" value="Unassembled WGS sequence"/>
</dbReference>
<sequence>MAAPNKPSLDTLGEIFRFAASRFRTARLAYGHGTTNARDEAAFMVLEGLRLPIDRLDPYLDLRPTAAERARLLTLIDARVSLRLPAPYLVGAAYMHGVRFHADQRALIPRSFIGDMLADGVLPISDAGKVGRVLDLCTGSGCLAVLAALTFPRARIDAADLSAGALALARRNVASHRLGDRIALHRGDLFAPLQGKRYDLILSNPPYVDARGMAKLPPEYRHEPRMALAAGDDGLDLVRRIIAEAPRHLTKDGALICEIGRGRANLEAAFPHLPFLWLDTEQSEGEVFWIARNDLMGPRASRPAHES</sequence>
<dbReference type="GO" id="GO:0032259">
    <property type="term" value="P:methylation"/>
    <property type="evidence" value="ECO:0007669"/>
    <property type="project" value="UniProtKB-KW"/>
</dbReference>
<keyword evidence="5" id="KW-0687">Ribonucleoprotein</keyword>
<dbReference type="Pfam" id="PF05175">
    <property type="entry name" value="MTS"/>
    <property type="match status" value="1"/>
</dbReference>
<dbReference type="Gene3D" id="3.40.50.150">
    <property type="entry name" value="Vaccinia Virus protein VP39"/>
    <property type="match status" value="1"/>
</dbReference>
<dbReference type="EMBL" id="BKAJ01000196">
    <property type="protein sequence ID" value="GEP61012.1"/>
    <property type="molecule type" value="Genomic_DNA"/>
</dbReference>